<dbReference type="Gene3D" id="2.60.120.650">
    <property type="entry name" value="Cupin"/>
    <property type="match status" value="1"/>
</dbReference>
<feature type="region of interest" description="Disordered" evidence="7">
    <location>
        <begin position="352"/>
        <end position="378"/>
    </location>
</feature>
<sequence length="870" mass="95305">MRCEEWCQHPCQELNGDVHDECAGCGRSSRCNPSARDFPRGHEAPRPTTLPTVARQAFESTGSTCDSEACVQANQRLLREVAKEAASSPAVEPTVGGRPLVCELQRIEHTELLSMSIEERRQLFEEPTVVRGLTTGWRAMNAWIDPFNFSSTYGKHTLLAKRVSFGYARAERTPGARLETAAVTMQETMLHAPTTHAVVMDLPGMSFGEKALLDALAHDYTIPELLEPISLHRVFSFGGSDAGVQMSQHDSAWLATVAGAKLWHLAPPSVPMPEHRTCADRGRIDWARAAAEGVRHCAVLPGELIVVPPSWWHATCNLHPYTVAVGGQVTVSGLELFTLRSERAVRETVAVEASGEVTPRSKEVADPPASGGSGLAEEHSAHKADFLHTISQTMVQDVLLPVPPSTQALYESWPLPEPAVPSAASQTYANECKLPRLAHTDASRASLLSARTPMLILGMAATWRASSAWTGDGLRERYGAEMLQLHPHGSLTFGEALATNSSVSGHLVYPRFGCYTHPWRVYSPALGGALAGDFSVPKYLKPLSSLELYIGEEPPPSLFDGDRCRVPSAFDSSQVCTQHEGDALWIPQGWWYESCELDQHTVALSGSTYDGCCAWASEHEDSVGPGRNTVCHAYYDASDVLRAAGSLHRYLQSPLHAPSTAAFSLAAEWIHAADPHASRQLILDSGCGTGRSTRLLALSRPDALVVGVNRSEHRLERNSALATPPNALLVRAELATFWRLMAQEGAGPLSSARVARHCLFYPNPYPKASQRRKRWHCHPCFPVLLGLGGSLELRSNWRVYLQEFQQALHVLVQGTSPSDPLHDAASRRLPAELVQIKLTQPDGEDALSHFEQKFHRNGNDLWKLDLPRRR</sequence>
<name>A0AB34JPD2_PRYPA</name>
<dbReference type="PANTHER" id="PTHR12480">
    <property type="entry name" value="ARGININE DEMETHYLASE AND LYSYL-HYDROXYLASE JMJD"/>
    <property type="match status" value="1"/>
</dbReference>
<evidence type="ECO:0000256" key="4">
    <source>
        <dbReference type="ARBA" id="ARBA00022679"/>
    </source>
</evidence>
<dbReference type="PROSITE" id="PS51184">
    <property type="entry name" value="JMJC"/>
    <property type="match status" value="1"/>
</dbReference>
<evidence type="ECO:0000256" key="2">
    <source>
        <dbReference type="ARBA" id="ARBA00011977"/>
    </source>
</evidence>
<dbReference type="CDD" id="cd02440">
    <property type="entry name" value="AdoMet_MTases"/>
    <property type="match status" value="1"/>
</dbReference>
<dbReference type="GO" id="GO:0008176">
    <property type="term" value="F:tRNA (guanine(46)-N7)-methyltransferase activity"/>
    <property type="evidence" value="ECO:0007669"/>
    <property type="project" value="UniProtKB-EC"/>
</dbReference>
<keyword evidence="5" id="KW-0949">S-adenosyl-L-methionine</keyword>
<evidence type="ECO:0000256" key="3">
    <source>
        <dbReference type="ARBA" id="ARBA00022603"/>
    </source>
</evidence>
<keyword evidence="4" id="KW-0808">Transferase</keyword>
<evidence type="ECO:0000313" key="9">
    <source>
        <dbReference type="EMBL" id="KAL1522518.1"/>
    </source>
</evidence>
<keyword evidence="3" id="KW-0489">Methyltransferase</keyword>
<feature type="domain" description="JmjC" evidence="8">
    <location>
        <begin position="211"/>
        <end position="346"/>
    </location>
</feature>
<evidence type="ECO:0000256" key="5">
    <source>
        <dbReference type="ARBA" id="ARBA00022691"/>
    </source>
</evidence>
<dbReference type="Gene3D" id="3.40.50.150">
    <property type="entry name" value="Vaccinia Virus protein VP39"/>
    <property type="match status" value="1"/>
</dbReference>
<gene>
    <name evidence="9" type="ORF">AB1Y20_017505</name>
</gene>
<dbReference type="InterPro" id="IPR029063">
    <property type="entry name" value="SAM-dependent_MTases_sf"/>
</dbReference>
<organism evidence="9 10">
    <name type="scientific">Prymnesium parvum</name>
    <name type="common">Toxic golden alga</name>
    <dbReference type="NCBI Taxonomy" id="97485"/>
    <lineage>
        <taxon>Eukaryota</taxon>
        <taxon>Haptista</taxon>
        <taxon>Haptophyta</taxon>
        <taxon>Prymnesiophyceae</taxon>
        <taxon>Prymnesiales</taxon>
        <taxon>Prymnesiaceae</taxon>
        <taxon>Prymnesium</taxon>
    </lineage>
</organism>
<dbReference type="EC" id="2.1.1.33" evidence="2"/>
<comment type="catalytic activity">
    <reaction evidence="1">
        <text>guanosine(46) in tRNA + S-adenosyl-L-methionine = N(7)-methylguanosine(46) in tRNA + S-adenosyl-L-homocysteine</text>
        <dbReference type="Rhea" id="RHEA:42708"/>
        <dbReference type="Rhea" id="RHEA-COMP:10188"/>
        <dbReference type="Rhea" id="RHEA-COMP:10189"/>
        <dbReference type="ChEBI" id="CHEBI:57856"/>
        <dbReference type="ChEBI" id="CHEBI:59789"/>
        <dbReference type="ChEBI" id="CHEBI:74269"/>
        <dbReference type="ChEBI" id="CHEBI:74480"/>
        <dbReference type="EC" id="2.1.1.33"/>
    </reaction>
</comment>
<dbReference type="EMBL" id="JBGBPQ010000006">
    <property type="protein sequence ID" value="KAL1522518.1"/>
    <property type="molecule type" value="Genomic_DNA"/>
</dbReference>
<accession>A0AB34JPD2</accession>
<reference evidence="9 10" key="1">
    <citation type="journal article" date="2024" name="Science">
        <title>Giant polyketide synthase enzymes in the biosynthesis of giant marine polyether toxins.</title>
        <authorList>
            <person name="Fallon T.R."/>
            <person name="Shende V.V."/>
            <person name="Wierzbicki I.H."/>
            <person name="Pendleton A.L."/>
            <person name="Watervoot N.F."/>
            <person name="Auber R.P."/>
            <person name="Gonzalez D.J."/>
            <person name="Wisecaver J.H."/>
            <person name="Moore B.S."/>
        </authorList>
    </citation>
    <scope>NUCLEOTIDE SEQUENCE [LARGE SCALE GENOMIC DNA]</scope>
    <source>
        <strain evidence="9 10">12B1</strain>
    </source>
</reference>
<dbReference type="Pfam" id="PF02390">
    <property type="entry name" value="Methyltransf_4"/>
    <property type="match status" value="1"/>
</dbReference>
<proteinExistence type="predicted"/>
<evidence type="ECO:0000256" key="1">
    <source>
        <dbReference type="ARBA" id="ARBA00000142"/>
    </source>
</evidence>
<dbReference type="AlphaFoldDB" id="A0AB34JPD2"/>
<dbReference type="PROSITE" id="PS51625">
    <property type="entry name" value="SAM_MT_TRMB"/>
    <property type="match status" value="1"/>
</dbReference>
<keyword evidence="10" id="KW-1185">Reference proteome</keyword>
<dbReference type="SUPFAM" id="SSF53335">
    <property type="entry name" value="S-adenosyl-L-methionine-dependent methyltransferases"/>
    <property type="match status" value="1"/>
</dbReference>
<dbReference type="InterPro" id="IPR050910">
    <property type="entry name" value="JMJD6_ArgDemeth/LysHydrox"/>
</dbReference>
<dbReference type="Proteomes" id="UP001515480">
    <property type="component" value="Unassembled WGS sequence"/>
</dbReference>
<dbReference type="SUPFAM" id="SSF51197">
    <property type="entry name" value="Clavaminate synthase-like"/>
    <property type="match status" value="2"/>
</dbReference>
<evidence type="ECO:0000313" key="10">
    <source>
        <dbReference type="Proteomes" id="UP001515480"/>
    </source>
</evidence>
<keyword evidence="6" id="KW-0819">tRNA processing</keyword>
<evidence type="ECO:0000256" key="7">
    <source>
        <dbReference type="SAM" id="MobiDB-lite"/>
    </source>
</evidence>
<evidence type="ECO:0000259" key="8">
    <source>
        <dbReference type="PROSITE" id="PS51184"/>
    </source>
</evidence>
<dbReference type="InterPro" id="IPR003358">
    <property type="entry name" value="tRNA_(Gua-N-7)_MeTrfase_Trmb"/>
</dbReference>
<comment type="caution">
    <text evidence="9">The sequence shown here is derived from an EMBL/GenBank/DDBJ whole genome shotgun (WGS) entry which is preliminary data.</text>
</comment>
<protein>
    <recommendedName>
        <fullName evidence="2">tRNA (guanine(46)-N(7))-methyltransferase</fullName>
        <ecNumber evidence="2">2.1.1.33</ecNumber>
    </recommendedName>
</protein>
<dbReference type="InterPro" id="IPR003347">
    <property type="entry name" value="JmjC_dom"/>
</dbReference>
<evidence type="ECO:0000256" key="6">
    <source>
        <dbReference type="ARBA" id="ARBA00022694"/>
    </source>
</evidence>